<feature type="coiled-coil region" evidence="1">
    <location>
        <begin position="357"/>
        <end position="405"/>
    </location>
</feature>
<feature type="compositionally biased region" description="Low complexity" evidence="2">
    <location>
        <begin position="284"/>
        <end position="295"/>
    </location>
</feature>
<feature type="coiled-coil region" evidence="1">
    <location>
        <begin position="434"/>
        <end position="468"/>
    </location>
</feature>
<sequence length="1840" mass="207716">MTDPKQEIALECQRVQEELLRLTSERGNLKREFEQLTKSSHHLLQQIQEDTSYASERKLNNYEAEKRRIEEKLEALESDIREKDKRIALLDIKAGDYLLQVSTTSNSLYDSTEKVETAVDGEDGKPETVGEGAKSDEGARVGGDDEENEGEVEEPNEKPFPSSDTGEEDKRKSDEELPQQVENITVVVSQDGAEEIVQSAVLSNELVDVVIEERKEEILIENDKNVDENIAVDSSDVVQITRENEVNESVKIAEETDNVKVVPSAEKVTHEDENKSPSSDVADALPSATSAAPASPSSPPHPPAPPASLPLTTDGTAGRDSTGKQPSVGSPVGDQVMSLSSLVADLRRVKDDMGKCMTVKEQSFIELEDQLQMANKEVAGLKDSMARLSKDLEEKEQGYQALESENLKKKMDIELKMTEVQEVTNKCSMLGEEKADLLRKLEVLEIMMTEYRTEIEMLIGEKTEMEQQTKQLMAARTTTSTAEAEIDSRTSVEEKEKEIEELVEKIQSMEQQMKELNDKLKVTNRHLKVMAREREYKQKECEILKRKVEVVELKMCELQGTFDMLVKAVMKERDDVIKEMEEKTKGIDDLQQTLVRLKDTHEQELEVVLYEKKLIQDELDEYKSGTLQSTADKEELTHVTQQKEQLEVDVKLKAEENQLLEQKVKTIQSDMNDFVSTLKDEMARLREESEKTKEEKSKLSEVFSSLQAEHLEMEAKHKATEKSFQDLQKANQEKTDSLEALQTQLEDLQRQQEELNERNSKLAKDIASKEEEYREELTARERTIQELNVTLTNNQKQSMENYTALQEDMSVLQAKFKNAVEEHRRQTKEAEDRWKQLEEEKSKEVQGLEEKVKTLEEEMIQKSTPPADVSHSLSTEGECREAKDKQKEIETLNQKVKELTVTLETAQNSTSKEKPGEGAAAETDTTALKQKIKDLKKELETLKGKSQEEGESGPFKSDEEFRAVIAKKEEKIKTLGAKVTDLENSLENKSGYIAELEGKLKGDPSEQQNSSAEAHLQQISKLSTDITKLKEELEQTNQECSSLKSTVSQLETDKRSIEDERAKLVQEYETRLQQANGSLDEASANLEQKKNLVERLELELSNISRSHVDEIARLDSNHIGRVAEIIKLHKNKVEELKASNAAKISELLRHIEDICKEKKAVEDELKNLTFTNEETSKTEGTLMQERDILQSKICSLEKTVDLLTKEKNTIEGEKKSLKINFEEEQTMAMEMQTQMVSDLEKLILNLESERNNLRNEIEKLNSSNNLQGVTILESEKKHAILEDQIIIMAKEKDILVEEIKKLKEIIGEETVTRINEDHQKTRTIEELNTKVTQLENSLENSQASLEEQEEIYARKLREEKDSHLTQLTALRNELGVEVDVMEEEREQVELEYEDRISLAIVQYQEQLSAITNKYEAQLLEEKAEFGRVLIDKIDEYEAKMSAQAAKLASCETHVDALQSEVDEKAKTIEELECNLDDMILMRAALKAQLDDLKMTLTKMGSGNVGASNAVSERDSCLDLLHAEYEARLTEMQEQYEAQLSYLRSLLEGTDYDARATGCSSPSQDSEYSIELSCLRPYLQGQSSPIVDFMTEFRSQSVAEPPIVDLMAELRSKSVQETHTLVTEDSRVHASSVSCYFLTKSSSGDKNKETSSSMNGKLDVNLSSLRARLRTKAMSKAKAKCRSNGSIPHLVLNSASKSELKLLKSSLGNGELQISSSKYQTQELTPQQAQQLTTTRLPNRGLEMPEETLAIRLGLPPPITTGAKPRPPHRSSTKPSKLLSSVDKCGNVSPHPATTTTPTTTTQPSDLTTTTTQPSDPITATTTALDKYRIKVELSACCVVQ</sequence>
<evidence type="ECO:0000256" key="2">
    <source>
        <dbReference type="SAM" id="MobiDB-lite"/>
    </source>
</evidence>
<dbReference type="EMBL" id="JAWQEG010001660">
    <property type="protein sequence ID" value="KAK3877546.1"/>
    <property type="molecule type" value="Genomic_DNA"/>
</dbReference>
<feature type="coiled-coil region" evidence="1">
    <location>
        <begin position="1454"/>
        <end position="1488"/>
    </location>
</feature>
<gene>
    <name evidence="3" type="ORF">Pcinc_017734</name>
</gene>
<dbReference type="Gene3D" id="1.10.287.1490">
    <property type="match status" value="1"/>
</dbReference>
<feature type="region of interest" description="Disordered" evidence="2">
    <location>
        <begin position="1718"/>
        <end position="1737"/>
    </location>
</feature>
<feature type="compositionally biased region" description="Basic and acidic residues" evidence="2">
    <location>
        <begin position="877"/>
        <end position="887"/>
    </location>
</feature>
<feature type="coiled-coil region" evidence="1">
    <location>
        <begin position="1012"/>
        <end position="1106"/>
    </location>
</feature>
<keyword evidence="4" id="KW-1185">Reference proteome</keyword>
<feature type="compositionally biased region" description="Basic and acidic residues" evidence="2">
    <location>
        <begin position="822"/>
        <end position="860"/>
    </location>
</feature>
<feature type="coiled-coil region" evidence="1">
    <location>
        <begin position="5"/>
        <end position="93"/>
    </location>
</feature>
<keyword evidence="1" id="KW-0175">Coiled coil</keyword>
<feature type="coiled-coil region" evidence="1">
    <location>
        <begin position="492"/>
        <end position="533"/>
    </location>
</feature>
<feature type="compositionally biased region" description="Low complexity" evidence="2">
    <location>
        <begin position="1791"/>
        <end position="1817"/>
    </location>
</feature>
<dbReference type="PANTHER" id="PTHR23159">
    <property type="entry name" value="CENTROSOMAL PROTEIN 2"/>
    <property type="match status" value="1"/>
</dbReference>
<organism evidence="3 4">
    <name type="scientific">Petrolisthes cinctipes</name>
    <name type="common">Flat porcelain crab</name>
    <dbReference type="NCBI Taxonomy" id="88211"/>
    <lineage>
        <taxon>Eukaryota</taxon>
        <taxon>Metazoa</taxon>
        <taxon>Ecdysozoa</taxon>
        <taxon>Arthropoda</taxon>
        <taxon>Crustacea</taxon>
        <taxon>Multicrustacea</taxon>
        <taxon>Malacostraca</taxon>
        <taxon>Eumalacostraca</taxon>
        <taxon>Eucarida</taxon>
        <taxon>Decapoda</taxon>
        <taxon>Pleocyemata</taxon>
        <taxon>Anomura</taxon>
        <taxon>Galatheoidea</taxon>
        <taxon>Porcellanidae</taxon>
        <taxon>Petrolisthes</taxon>
    </lineage>
</organism>
<feature type="compositionally biased region" description="Basic and acidic residues" evidence="2">
    <location>
        <begin position="112"/>
        <end position="143"/>
    </location>
</feature>
<comment type="caution">
    <text evidence="3">The sequence shown here is derived from an EMBL/GenBank/DDBJ whole genome shotgun (WGS) entry which is preliminary data.</text>
</comment>
<feature type="compositionally biased region" description="Low complexity" evidence="2">
    <location>
        <begin position="1719"/>
        <end position="1736"/>
    </location>
</feature>
<feature type="compositionally biased region" description="Low complexity" evidence="2">
    <location>
        <begin position="917"/>
        <end position="927"/>
    </location>
</feature>
<feature type="region of interest" description="Disordered" evidence="2">
    <location>
        <begin position="903"/>
        <end position="928"/>
    </location>
</feature>
<evidence type="ECO:0000256" key="1">
    <source>
        <dbReference type="SAM" id="Coils"/>
    </source>
</evidence>
<feature type="coiled-coil region" evidence="1">
    <location>
        <begin position="573"/>
        <end position="607"/>
    </location>
</feature>
<feature type="compositionally biased region" description="Pro residues" evidence="2">
    <location>
        <begin position="296"/>
        <end position="308"/>
    </location>
</feature>
<feature type="coiled-coil region" evidence="1">
    <location>
        <begin position="1200"/>
        <end position="1266"/>
    </location>
</feature>
<feature type="compositionally biased region" description="Acidic residues" evidence="2">
    <location>
        <begin position="144"/>
        <end position="154"/>
    </location>
</feature>
<feature type="region of interest" description="Disordered" evidence="2">
    <location>
        <begin position="249"/>
        <end position="335"/>
    </location>
</feature>
<dbReference type="PANTHER" id="PTHR23159:SF31">
    <property type="entry name" value="CENTROSOME-ASSOCIATED PROTEIN CEP250 ISOFORM X1"/>
    <property type="match status" value="1"/>
</dbReference>
<evidence type="ECO:0000313" key="3">
    <source>
        <dbReference type="EMBL" id="KAK3877546.1"/>
    </source>
</evidence>
<protein>
    <submittedName>
        <fullName evidence="3">Uncharacterized protein</fullName>
    </submittedName>
</protein>
<feature type="coiled-coil region" evidence="1">
    <location>
        <begin position="1324"/>
        <end position="1420"/>
    </location>
</feature>
<proteinExistence type="predicted"/>
<dbReference type="Proteomes" id="UP001286313">
    <property type="component" value="Unassembled WGS sequence"/>
</dbReference>
<feature type="region of interest" description="Disordered" evidence="2">
    <location>
        <begin position="1753"/>
        <end position="1817"/>
    </location>
</feature>
<feature type="region of interest" description="Disordered" evidence="2">
    <location>
        <begin position="822"/>
        <end position="887"/>
    </location>
</feature>
<feature type="region of interest" description="Disordered" evidence="2">
    <location>
        <begin position="112"/>
        <end position="179"/>
    </location>
</feature>
<evidence type="ECO:0000313" key="4">
    <source>
        <dbReference type="Proteomes" id="UP001286313"/>
    </source>
</evidence>
<name>A0AAE1FQ23_PETCI</name>
<accession>A0AAE1FQ23</accession>
<reference evidence="3" key="1">
    <citation type="submission" date="2023-10" db="EMBL/GenBank/DDBJ databases">
        <title>Genome assemblies of two species of porcelain crab, Petrolisthes cinctipes and Petrolisthes manimaculis (Anomura: Porcellanidae).</title>
        <authorList>
            <person name="Angst P."/>
        </authorList>
    </citation>
    <scope>NUCLEOTIDE SEQUENCE</scope>
    <source>
        <strain evidence="3">PB745_01</strain>
        <tissue evidence="3">Gill</tissue>
    </source>
</reference>